<gene>
    <name evidence="1" type="ORF">LCGC14_1386080</name>
</gene>
<name>A0A0F9K1E1_9ZZZZ</name>
<dbReference type="EMBL" id="LAZR01008904">
    <property type="protein sequence ID" value="KKM75849.1"/>
    <property type="molecule type" value="Genomic_DNA"/>
</dbReference>
<proteinExistence type="predicted"/>
<comment type="caution">
    <text evidence="1">The sequence shown here is derived from an EMBL/GenBank/DDBJ whole genome shotgun (WGS) entry which is preliminary data.</text>
</comment>
<protein>
    <submittedName>
        <fullName evidence="1">Uncharacterized protein</fullName>
    </submittedName>
</protein>
<reference evidence="1" key="1">
    <citation type="journal article" date="2015" name="Nature">
        <title>Complex archaea that bridge the gap between prokaryotes and eukaryotes.</title>
        <authorList>
            <person name="Spang A."/>
            <person name="Saw J.H."/>
            <person name="Jorgensen S.L."/>
            <person name="Zaremba-Niedzwiedzka K."/>
            <person name="Martijn J."/>
            <person name="Lind A.E."/>
            <person name="van Eijk R."/>
            <person name="Schleper C."/>
            <person name="Guy L."/>
            <person name="Ettema T.J."/>
        </authorList>
    </citation>
    <scope>NUCLEOTIDE SEQUENCE</scope>
</reference>
<sequence>MFNFIHRLTCKHREVHLLPPPRLHQGWFPQQVLWSDGSRTLMHWDVTKAVYDKMVREEPSAPLWMSGYQPSYVLTPGPKDATTG</sequence>
<organism evidence="1">
    <name type="scientific">marine sediment metagenome</name>
    <dbReference type="NCBI Taxonomy" id="412755"/>
    <lineage>
        <taxon>unclassified sequences</taxon>
        <taxon>metagenomes</taxon>
        <taxon>ecological metagenomes</taxon>
    </lineage>
</organism>
<dbReference type="AlphaFoldDB" id="A0A0F9K1E1"/>
<accession>A0A0F9K1E1</accession>
<evidence type="ECO:0000313" key="1">
    <source>
        <dbReference type="EMBL" id="KKM75849.1"/>
    </source>
</evidence>